<keyword evidence="1 2" id="KW-0728">SH3 domain</keyword>
<reference evidence="5 6" key="1">
    <citation type="submission" date="2024-06" db="EMBL/GenBank/DDBJ databases">
        <title>Complete genome of Phlyctema vagabunda strain 19-DSS-EL-015.</title>
        <authorList>
            <person name="Fiorenzani C."/>
        </authorList>
    </citation>
    <scope>NUCLEOTIDE SEQUENCE [LARGE SCALE GENOMIC DNA]</scope>
    <source>
        <strain evidence="5 6">19-DSS-EL-015</strain>
    </source>
</reference>
<dbReference type="SMART" id="SM00326">
    <property type="entry name" value="SH3"/>
    <property type="match status" value="2"/>
</dbReference>
<gene>
    <name evidence="5" type="ORF">PVAG01_08637</name>
</gene>
<feature type="domain" description="SH3" evidence="4">
    <location>
        <begin position="683"/>
        <end position="748"/>
    </location>
</feature>
<dbReference type="InterPro" id="IPR001452">
    <property type="entry name" value="SH3_domain"/>
</dbReference>
<protein>
    <recommendedName>
        <fullName evidence="4">SH3 domain-containing protein</fullName>
    </recommendedName>
</protein>
<feature type="region of interest" description="Disordered" evidence="3">
    <location>
        <begin position="192"/>
        <end position="222"/>
    </location>
</feature>
<dbReference type="Pfam" id="PF14604">
    <property type="entry name" value="SH3_9"/>
    <property type="match status" value="1"/>
</dbReference>
<name>A0ABR4P9Y9_9HELO</name>
<keyword evidence="6" id="KW-1185">Reference proteome</keyword>
<accession>A0ABR4P9Y9</accession>
<dbReference type="Gene3D" id="2.30.30.40">
    <property type="entry name" value="SH3 Domains"/>
    <property type="match status" value="1"/>
</dbReference>
<feature type="compositionally biased region" description="Polar residues" evidence="3">
    <location>
        <begin position="203"/>
        <end position="212"/>
    </location>
</feature>
<feature type="compositionally biased region" description="Polar residues" evidence="3">
    <location>
        <begin position="295"/>
        <end position="327"/>
    </location>
</feature>
<evidence type="ECO:0000256" key="2">
    <source>
        <dbReference type="PROSITE-ProRule" id="PRU00192"/>
    </source>
</evidence>
<evidence type="ECO:0000313" key="5">
    <source>
        <dbReference type="EMBL" id="KAL3420138.1"/>
    </source>
</evidence>
<evidence type="ECO:0000259" key="4">
    <source>
        <dbReference type="PROSITE" id="PS50002"/>
    </source>
</evidence>
<dbReference type="SUPFAM" id="SSF50044">
    <property type="entry name" value="SH3-domain"/>
    <property type="match status" value="1"/>
</dbReference>
<sequence>MSGEFIAPVKSITKAFENGVKLARRVIASANDASAAQTLKILESAQHLQKSLESDSQAVSDAYRQGMAAFGESFNKTLAEDDPIQRKFKELRVELIDQINDCPDFEDDPDSFEPAPFEAIVKHSKTCRSECVSIFKVIQDRLGRRSLQEFGDRTQLHSIRETLSRADPTPPPVPPKPVPVLQIQTTAPIKPRSAWSIDHPPNVETSPVTASTIRRRPLSGDVSPLNTPLQNLIPRELVEHRLSANDEFLERRRRSRSLWQDQFRQTASPTPSEEGPGHSSPVLATTKPITIPLETPTSVGTSFSHAMTRDQSQTSHATRSSITSSLLQDIPERPRHGSAQSQELFFGPPSTAPLSPPLSENGRPAPEWGAIATTLFVPGFGTGVEDGLEVVSPVDHSNGLILANENGSIGQHTPATSLTSIDCPMRHDASFYKLGGFCEGARAILRGDEWFKVTTRPDGLYTTIPSAKCIKCSFEVNYKNVMKDQRLDRAGTYGNSGLRWRQRFITKSHLKTSAIDKPLYACIFCIEEHKTVEEHDATVFFSVPSLFAHLAKHSRPLPNVRGINVIYGLQPPEIVDFDIHFPSNTPTPSEFGTAQIAAKIATRPAAYATATHHPKTKHSTSTDPNGQPSLHFAIGARIVGVTFPNRFMGEWCIGYHDGQKGSFPASSIMLDTPVREDVLMNPQSTLFATARWDFKPKDTKDGTWLKFSKGDRISNIGYTFQDQWCWSGQTSKGKWGLFPAAFVEGLREGSAVTPSSSPSSISGLVSRMSFGGPLRRSSGGGRAERSASIRSNGSAGSPNEERRRIHPGLELATGSGGFPPLMNR</sequence>
<feature type="region of interest" description="Disordered" evidence="3">
    <location>
        <begin position="772"/>
        <end position="824"/>
    </location>
</feature>
<comment type="caution">
    <text evidence="5">The sequence shown here is derived from an EMBL/GenBank/DDBJ whole genome shotgun (WGS) entry which is preliminary data.</text>
</comment>
<dbReference type="EMBL" id="JBFCZG010000007">
    <property type="protein sequence ID" value="KAL3420138.1"/>
    <property type="molecule type" value="Genomic_DNA"/>
</dbReference>
<proteinExistence type="predicted"/>
<dbReference type="Proteomes" id="UP001629113">
    <property type="component" value="Unassembled WGS sequence"/>
</dbReference>
<evidence type="ECO:0000256" key="1">
    <source>
        <dbReference type="ARBA" id="ARBA00022443"/>
    </source>
</evidence>
<organism evidence="5 6">
    <name type="scientific">Phlyctema vagabunda</name>
    <dbReference type="NCBI Taxonomy" id="108571"/>
    <lineage>
        <taxon>Eukaryota</taxon>
        <taxon>Fungi</taxon>
        <taxon>Dikarya</taxon>
        <taxon>Ascomycota</taxon>
        <taxon>Pezizomycotina</taxon>
        <taxon>Leotiomycetes</taxon>
        <taxon>Helotiales</taxon>
        <taxon>Dermateaceae</taxon>
        <taxon>Phlyctema</taxon>
    </lineage>
</organism>
<feature type="compositionally biased region" description="Polar residues" evidence="3">
    <location>
        <begin position="260"/>
        <end position="271"/>
    </location>
</feature>
<evidence type="ECO:0000256" key="3">
    <source>
        <dbReference type="SAM" id="MobiDB-lite"/>
    </source>
</evidence>
<evidence type="ECO:0000313" key="6">
    <source>
        <dbReference type="Proteomes" id="UP001629113"/>
    </source>
</evidence>
<dbReference type="InterPro" id="IPR036028">
    <property type="entry name" value="SH3-like_dom_sf"/>
</dbReference>
<feature type="region of interest" description="Disordered" evidence="3">
    <location>
        <begin position="260"/>
        <end position="365"/>
    </location>
</feature>
<dbReference type="PROSITE" id="PS50002">
    <property type="entry name" value="SH3"/>
    <property type="match status" value="1"/>
</dbReference>